<keyword evidence="2" id="KW-1185">Reference proteome</keyword>
<dbReference type="Proteomes" id="UP000615760">
    <property type="component" value="Unassembled WGS sequence"/>
</dbReference>
<name>A0ABQ1JBH5_9FLAO</name>
<accession>A0ABQ1JBH5</accession>
<gene>
    <name evidence="1" type="ORF">GCM10007424_00390</name>
</gene>
<organism evidence="1 2">
    <name type="scientific">Flavobacterium suaedae</name>
    <dbReference type="NCBI Taxonomy" id="1767027"/>
    <lineage>
        <taxon>Bacteria</taxon>
        <taxon>Pseudomonadati</taxon>
        <taxon>Bacteroidota</taxon>
        <taxon>Flavobacteriia</taxon>
        <taxon>Flavobacteriales</taxon>
        <taxon>Flavobacteriaceae</taxon>
        <taxon>Flavobacterium</taxon>
    </lineage>
</organism>
<reference evidence="2" key="1">
    <citation type="journal article" date="2019" name="Int. J. Syst. Evol. Microbiol.">
        <title>The Global Catalogue of Microorganisms (GCM) 10K type strain sequencing project: providing services to taxonomists for standard genome sequencing and annotation.</title>
        <authorList>
            <consortium name="The Broad Institute Genomics Platform"/>
            <consortium name="The Broad Institute Genome Sequencing Center for Infectious Disease"/>
            <person name="Wu L."/>
            <person name="Ma J."/>
        </authorList>
    </citation>
    <scope>NUCLEOTIDE SEQUENCE [LARGE SCALE GENOMIC DNA]</scope>
    <source>
        <strain evidence="2">CGMCC 1.15461</strain>
    </source>
</reference>
<protein>
    <submittedName>
        <fullName evidence="1">Uncharacterized protein</fullName>
    </submittedName>
</protein>
<evidence type="ECO:0000313" key="1">
    <source>
        <dbReference type="EMBL" id="GGB64422.1"/>
    </source>
</evidence>
<evidence type="ECO:0000313" key="2">
    <source>
        <dbReference type="Proteomes" id="UP000615760"/>
    </source>
</evidence>
<sequence>MAIMTDPNNQANAGDILHGKNNRNVRGIPAHFMIYLSPDPQSKMQFLGAMLTSSAKFGNIALEESHFEKFNNDGFEWQVQFKASFISAYLYHKKNDWQPFTKVGQLSKEGLKFIEDQIGYKEAVFFPFNKD</sequence>
<comment type="caution">
    <text evidence="1">The sequence shown here is derived from an EMBL/GenBank/DDBJ whole genome shotgun (WGS) entry which is preliminary data.</text>
</comment>
<dbReference type="EMBL" id="BMJE01000001">
    <property type="protein sequence ID" value="GGB64422.1"/>
    <property type="molecule type" value="Genomic_DNA"/>
</dbReference>
<proteinExistence type="predicted"/>